<keyword evidence="2" id="KW-1185">Reference proteome</keyword>
<reference evidence="1 2" key="1">
    <citation type="journal article" date="2017" name="Genome Announc.">
        <title>Draft Genome Sequence of Romboutsia weinsteinii sp. nov. Strain CCRI-19649(T) Isolated from Surface Water.</title>
        <authorList>
            <person name="Maheux A.F."/>
            <person name="Boudreau D.K."/>
            <person name="Berube E."/>
            <person name="Boissinot M."/>
            <person name="Cantin P."/>
            <person name="Raymond F."/>
            <person name="Corbeil J."/>
            <person name="Omar R.F."/>
            <person name="Bergeron M.G."/>
        </authorList>
    </citation>
    <scope>NUCLEOTIDE SEQUENCE [LARGE SCALE GENOMIC DNA]</scope>
    <source>
        <strain evidence="1 2">CCRI-19649</strain>
    </source>
</reference>
<accession>A0A371IXM2</accession>
<dbReference type="Pfam" id="PF06935">
    <property type="entry name" value="DUF1284"/>
    <property type="match status" value="1"/>
</dbReference>
<proteinExistence type="predicted"/>
<dbReference type="OrthoDB" id="121064at2"/>
<organism evidence="1 2">
    <name type="scientific">Romboutsia weinsteinii</name>
    <dbReference type="NCBI Taxonomy" id="2020949"/>
    <lineage>
        <taxon>Bacteria</taxon>
        <taxon>Bacillati</taxon>
        <taxon>Bacillota</taxon>
        <taxon>Clostridia</taxon>
        <taxon>Peptostreptococcales</taxon>
        <taxon>Peptostreptococcaceae</taxon>
        <taxon>Romboutsia</taxon>
    </lineage>
</organism>
<comment type="caution">
    <text evidence="1">The sequence shown here is derived from an EMBL/GenBank/DDBJ whole genome shotgun (WGS) entry which is preliminary data.</text>
</comment>
<evidence type="ECO:0000313" key="2">
    <source>
        <dbReference type="Proteomes" id="UP000215694"/>
    </source>
</evidence>
<dbReference type="Proteomes" id="UP000215694">
    <property type="component" value="Unassembled WGS sequence"/>
</dbReference>
<name>A0A371IXM2_9FIRM</name>
<dbReference type="EMBL" id="NOJY02000096">
    <property type="protein sequence ID" value="RDY25226.1"/>
    <property type="molecule type" value="Genomic_DNA"/>
</dbReference>
<dbReference type="AlphaFoldDB" id="A0A371IXM2"/>
<sequence length="140" mass="16437">MIKIRPHHILCMRAYQGRGYSEEFGINMEKVIEKIGVFNRIYNNTNEVSEEKIEKVQVVFGLDSLCAKCPHNVDEETCVTEAKVNTLDYKVVNYFNIKEGIYNYKELENLVYDHITEEIFDDICINCSWYNTTNCKSFIL</sequence>
<protein>
    <submittedName>
        <fullName evidence="1">DUF1284 domain-containing protein</fullName>
    </submittedName>
</protein>
<dbReference type="RefSeq" id="WP_094367930.1">
    <property type="nucleotide sequence ID" value="NZ_NOJY02000096.1"/>
</dbReference>
<dbReference type="InterPro" id="IPR009702">
    <property type="entry name" value="DUF1284"/>
</dbReference>
<evidence type="ECO:0000313" key="1">
    <source>
        <dbReference type="EMBL" id="RDY25226.1"/>
    </source>
</evidence>
<gene>
    <name evidence="1" type="ORF">CHL78_019275</name>
</gene>